<evidence type="ECO:0000256" key="1">
    <source>
        <dbReference type="ARBA" id="ARBA00008563"/>
    </source>
</evidence>
<comment type="subunit">
    <text evidence="6">Part of the 50S ribosomal subunit. Contacts protein L20.</text>
</comment>
<evidence type="ECO:0000256" key="4">
    <source>
        <dbReference type="ARBA" id="ARBA00022980"/>
    </source>
</evidence>
<dbReference type="EMBL" id="WBVQ01000002">
    <property type="protein sequence ID" value="KAB2816645.1"/>
    <property type="molecule type" value="Genomic_DNA"/>
</dbReference>
<evidence type="ECO:0000256" key="8">
    <source>
        <dbReference type="SAM" id="MobiDB-lite"/>
    </source>
</evidence>
<name>A0A6L3ZFJ0_9FLAO</name>
<proteinExistence type="inferred from homology"/>
<sequence>MYAIVEIAGHQYKVQKDQRIYVNRLQGNEGDKVSFDRVLLTDDNGKVEVGAPVIEGVAVNATILEHLKADKVIIFKKKRRKGYRVKNGHRQAITSIKIEGIGKGTAKKAAAKVEATEAAPAAEKKTAAKKPAAKKAAPKKEGDAAKKPAAKKAAPKKTEE</sequence>
<keyword evidence="3 6" id="KW-0694">RNA-binding</keyword>
<evidence type="ECO:0000256" key="6">
    <source>
        <dbReference type="HAMAP-Rule" id="MF_01363"/>
    </source>
</evidence>
<evidence type="ECO:0000256" key="3">
    <source>
        <dbReference type="ARBA" id="ARBA00022884"/>
    </source>
</evidence>
<dbReference type="Proteomes" id="UP000484164">
    <property type="component" value="Unassembled WGS sequence"/>
</dbReference>
<evidence type="ECO:0000256" key="7">
    <source>
        <dbReference type="RuleBase" id="RU000562"/>
    </source>
</evidence>
<dbReference type="PANTHER" id="PTHR21349:SF0">
    <property type="entry name" value="LARGE RIBOSOMAL SUBUNIT PROTEIN BL21M"/>
    <property type="match status" value="1"/>
</dbReference>
<dbReference type="Pfam" id="PF00829">
    <property type="entry name" value="Ribosomal_L21p"/>
    <property type="match status" value="1"/>
</dbReference>
<evidence type="ECO:0000313" key="9">
    <source>
        <dbReference type="EMBL" id="KAB2816645.1"/>
    </source>
</evidence>
<dbReference type="InterPro" id="IPR036164">
    <property type="entry name" value="bL21-like_sf"/>
</dbReference>
<feature type="compositionally biased region" description="Low complexity" evidence="8">
    <location>
        <begin position="112"/>
        <end position="121"/>
    </location>
</feature>
<dbReference type="NCBIfam" id="TIGR00061">
    <property type="entry name" value="L21"/>
    <property type="match status" value="1"/>
</dbReference>
<protein>
    <recommendedName>
        <fullName evidence="6">Large ribosomal subunit protein bL21</fullName>
    </recommendedName>
</protein>
<keyword evidence="4 6" id="KW-0689">Ribosomal protein</keyword>
<evidence type="ECO:0000256" key="2">
    <source>
        <dbReference type="ARBA" id="ARBA00022730"/>
    </source>
</evidence>
<evidence type="ECO:0000256" key="5">
    <source>
        <dbReference type="ARBA" id="ARBA00023274"/>
    </source>
</evidence>
<dbReference type="GO" id="GO:0006412">
    <property type="term" value="P:translation"/>
    <property type="evidence" value="ECO:0007669"/>
    <property type="project" value="UniProtKB-UniRule"/>
</dbReference>
<dbReference type="HAMAP" id="MF_01363">
    <property type="entry name" value="Ribosomal_bL21"/>
    <property type="match status" value="1"/>
</dbReference>
<dbReference type="InterPro" id="IPR001787">
    <property type="entry name" value="Ribosomal_bL21"/>
</dbReference>
<organism evidence="9 10">
    <name type="scientific">Phaeocystidibacter marisrubri</name>
    <dbReference type="NCBI Taxonomy" id="1577780"/>
    <lineage>
        <taxon>Bacteria</taxon>
        <taxon>Pseudomonadati</taxon>
        <taxon>Bacteroidota</taxon>
        <taxon>Flavobacteriia</taxon>
        <taxon>Flavobacteriales</taxon>
        <taxon>Phaeocystidibacteraceae</taxon>
        <taxon>Phaeocystidibacter</taxon>
    </lineage>
</organism>
<dbReference type="InterPro" id="IPR018258">
    <property type="entry name" value="Ribosomal_bL21_CS"/>
</dbReference>
<dbReference type="PANTHER" id="PTHR21349">
    <property type="entry name" value="50S RIBOSOMAL PROTEIN L21"/>
    <property type="match status" value="1"/>
</dbReference>
<comment type="caution">
    <text evidence="9">The sequence shown here is derived from an EMBL/GenBank/DDBJ whole genome shotgun (WGS) entry which is preliminary data.</text>
</comment>
<comment type="similarity">
    <text evidence="1 6 7">Belongs to the bacterial ribosomal protein bL21 family.</text>
</comment>
<dbReference type="GO" id="GO:0003735">
    <property type="term" value="F:structural constituent of ribosome"/>
    <property type="evidence" value="ECO:0007669"/>
    <property type="project" value="InterPro"/>
</dbReference>
<dbReference type="RefSeq" id="WP_151694073.1">
    <property type="nucleotide sequence ID" value="NZ_WBVQ01000002.1"/>
</dbReference>
<reference evidence="9 10" key="1">
    <citation type="submission" date="2019-10" db="EMBL/GenBank/DDBJ databases">
        <title>Genome sequence of Phaeocystidibacter marisrubri JCM30614 (type strain).</title>
        <authorList>
            <person name="Bowman J.P."/>
        </authorList>
    </citation>
    <scope>NUCLEOTIDE SEQUENCE [LARGE SCALE GENOMIC DNA]</scope>
    <source>
        <strain evidence="9 10">JCM 30614</strain>
    </source>
</reference>
<feature type="compositionally biased region" description="Basic residues" evidence="8">
    <location>
        <begin position="148"/>
        <end position="160"/>
    </location>
</feature>
<dbReference type="GO" id="GO:1990904">
    <property type="term" value="C:ribonucleoprotein complex"/>
    <property type="evidence" value="ECO:0007669"/>
    <property type="project" value="UniProtKB-KW"/>
</dbReference>
<dbReference type="SUPFAM" id="SSF141091">
    <property type="entry name" value="L21p-like"/>
    <property type="match status" value="1"/>
</dbReference>
<dbReference type="GO" id="GO:0005840">
    <property type="term" value="C:ribosome"/>
    <property type="evidence" value="ECO:0007669"/>
    <property type="project" value="UniProtKB-KW"/>
</dbReference>
<dbReference type="GO" id="GO:0005737">
    <property type="term" value="C:cytoplasm"/>
    <property type="evidence" value="ECO:0007669"/>
    <property type="project" value="UniProtKB-ARBA"/>
</dbReference>
<dbReference type="InterPro" id="IPR028909">
    <property type="entry name" value="bL21-like"/>
</dbReference>
<dbReference type="GO" id="GO:0019843">
    <property type="term" value="F:rRNA binding"/>
    <property type="evidence" value="ECO:0007669"/>
    <property type="project" value="UniProtKB-UniRule"/>
</dbReference>
<keyword evidence="5 6" id="KW-0687">Ribonucleoprotein</keyword>
<dbReference type="AlphaFoldDB" id="A0A6L3ZFJ0"/>
<keyword evidence="10" id="KW-1185">Reference proteome</keyword>
<keyword evidence="2 6" id="KW-0699">rRNA-binding</keyword>
<accession>A0A6L3ZFJ0</accession>
<comment type="function">
    <text evidence="6 7">This protein binds to 23S rRNA in the presence of protein L20.</text>
</comment>
<evidence type="ECO:0000313" key="10">
    <source>
        <dbReference type="Proteomes" id="UP000484164"/>
    </source>
</evidence>
<gene>
    <name evidence="6 9" type="primary">rplU</name>
    <name evidence="9" type="ORF">F8C82_09370</name>
</gene>
<feature type="region of interest" description="Disordered" evidence="8">
    <location>
        <begin position="109"/>
        <end position="160"/>
    </location>
</feature>
<dbReference type="PROSITE" id="PS01169">
    <property type="entry name" value="RIBOSOMAL_L21"/>
    <property type="match status" value="1"/>
</dbReference>
<feature type="compositionally biased region" description="Basic residues" evidence="8">
    <location>
        <begin position="127"/>
        <end position="137"/>
    </location>
</feature>
<dbReference type="OrthoDB" id="9813334at2"/>